<keyword evidence="1" id="KW-0472">Membrane</keyword>
<evidence type="ECO:0000313" key="3">
    <source>
        <dbReference type="Proteomes" id="UP000595140"/>
    </source>
</evidence>
<keyword evidence="1" id="KW-0812">Transmembrane</keyword>
<accession>A0A484K8K2</accession>
<feature type="transmembrane region" description="Helical" evidence="1">
    <location>
        <begin position="169"/>
        <end position="190"/>
    </location>
</feature>
<sequence>MASSDLDKDKKALLDFVVPHGLGWKPADPICSSWAGVACNSDRSRVAELRLSGFGLCGSIPENTTLGRLDALETLHLENNFLAGPIPWGLGLLPRLKSLNLSNNGFSGPVPPSLLERFPPTSFGGNPSLAAGVQLAPPEVAIPRLSSLSSSWGSKKKTKKGSNGYSIPFLYYIYFFVVIFGISVFLKSLINQDRRAPY</sequence>
<dbReference type="PANTHER" id="PTHR48010">
    <property type="entry name" value="OS05G0588300 PROTEIN"/>
    <property type="match status" value="1"/>
</dbReference>
<evidence type="ECO:0008006" key="4">
    <source>
        <dbReference type="Google" id="ProtNLM"/>
    </source>
</evidence>
<dbReference type="Proteomes" id="UP000595140">
    <property type="component" value="Unassembled WGS sequence"/>
</dbReference>
<dbReference type="EMBL" id="OOIL02000003">
    <property type="protein sequence ID" value="VFQ59179.1"/>
    <property type="molecule type" value="Genomic_DNA"/>
</dbReference>
<dbReference type="PANTHER" id="PTHR48010:SF55">
    <property type="entry name" value="OS01G0607900 PROTEIN"/>
    <property type="match status" value="1"/>
</dbReference>
<evidence type="ECO:0000313" key="2">
    <source>
        <dbReference type="EMBL" id="VFQ59179.1"/>
    </source>
</evidence>
<dbReference type="InterPro" id="IPR001611">
    <property type="entry name" value="Leu-rich_rpt"/>
</dbReference>
<protein>
    <recommendedName>
        <fullName evidence="4">Leucine-rich repeat-containing N-terminal plant-type domain-containing protein</fullName>
    </recommendedName>
</protein>
<dbReference type="InterPro" id="IPR050994">
    <property type="entry name" value="At_inactive_RLKs"/>
</dbReference>
<reference evidence="2 3" key="1">
    <citation type="submission" date="2018-04" db="EMBL/GenBank/DDBJ databases">
        <authorList>
            <person name="Vogel A."/>
        </authorList>
    </citation>
    <scope>NUCLEOTIDE SEQUENCE [LARGE SCALE GENOMIC DNA]</scope>
</reference>
<dbReference type="Pfam" id="PF00560">
    <property type="entry name" value="LRR_1"/>
    <property type="match status" value="2"/>
</dbReference>
<gene>
    <name evidence="2" type="ORF">CCAM_LOCUS955</name>
</gene>
<dbReference type="OrthoDB" id="1301559at2759"/>
<proteinExistence type="predicted"/>
<keyword evidence="3" id="KW-1185">Reference proteome</keyword>
<keyword evidence="1" id="KW-1133">Transmembrane helix</keyword>
<dbReference type="AlphaFoldDB" id="A0A484K8K2"/>
<name>A0A484K8K2_9ASTE</name>
<dbReference type="SUPFAM" id="SSF52058">
    <property type="entry name" value="L domain-like"/>
    <property type="match status" value="1"/>
</dbReference>
<dbReference type="Gene3D" id="3.80.10.10">
    <property type="entry name" value="Ribonuclease Inhibitor"/>
    <property type="match status" value="1"/>
</dbReference>
<dbReference type="InterPro" id="IPR032675">
    <property type="entry name" value="LRR_dom_sf"/>
</dbReference>
<organism evidence="2 3">
    <name type="scientific">Cuscuta campestris</name>
    <dbReference type="NCBI Taxonomy" id="132261"/>
    <lineage>
        <taxon>Eukaryota</taxon>
        <taxon>Viridiplantae</taxon>
        <taxon>Streptophyta</taxon>
        <taxon>Embryophyta</taxon>
        <taxon>Tracheophyta</taxon>
        <taxon>Spermatophyta</taxon>
        <taxon>Magnoliopsida</taxon>
        <taxon>eudicotyledons</taxon>
        <taxon>Gunneridae</taxon>
        <taxon>Pentapetalae</taxon>
        <taxon>asterids</taxon>
        <taxon>lamiids</taxon>
        <taxon>Solanales</taxon>
        <taxon>Convolvulaceae</taxon>
        <taxon>Cuscuteae</taxon>
        <taxon>Cuscuta</taxon>
        <taxon>Cuscuta subgen. Grammica</taxon>
        <taxon>Cuscuta sect. Cleistogrammica</taxon>
    </lineage>
</organism>
<evidence type="ECO:0000256" key="1">
    <source>
        <dbReference type="SAM" id="Phobius"/>
    </source>
</evidence>